<dbReference type="OrthoDB" id="15153at2759"/>
<dbReference type="Gene3D" id="2.60.40.10">
    <property type="entry name" value="Immunoglobulins"/>
    <property type="match status" value="1"/>
</dbReference>
<dbReference type="Pfam" id="PF21200">
    <property type="entry name" value="Glyco_hydro_39_C"/>
    <property type="match status" value="1"/>
</dbReference>
<dbReference type="Gene3D" id="3.20.20.80">
    <property type="entry name" value="Glycosidases"/>
    <property type="match status" value="1"/>
</dbReference>
<dbReference type="InterPro" id="IPR051923">
    <property type="entry name" value="Glycosyl_Hydrolase_39"/>
</dbReference>
<dbReference type="InterPro" id="IPR049165">
    <property type="entry name" value="GH39_as"/>
</dbReference>
<dbReference type="FunFam" id="3.20.20.80:FF:000245">
    <property type="entry name" value="Histone H2B"/>
    <property type="match status" value="1"/>
</dbReference>
<evidence type="ECO:0000259" key="7">
    <source>
        <dbReference type="Pfam" id="PF21200"/>
    </source>
</evidence>
<feature type="domain" description="Alpha-L-iduronidase C-terminal" evidence="7">
    <location>
        <begin position="538"/>
        <end position="623"/>
    </location>
</feature>
<dbReference type="PANTHER" id="PTHR12631">
    <property type="entry name" value="ALPHA-L-IDURONIDASE"/>
    <property type="match status" value="1"/>
</dbReference>
<sequence length="626" mass="72162">MVASLVMYLAALIPLQNNSHIVNEPYYQLPRFWTNTGFCPYGEIKRESLKSSLFSESVQMNLMHLAALPTGALTHIRIHWLLELVKFIQYTQAGVPVYDFSDLDEFILNLNDLGLYPVIEFMTDLDGILISNSDIMNDIWEDFSYQVTKRYLNLLGAKNLVKWRFETWNEPDIHNYNILNFTVEGFIEYAMALRKGIKSAGRMSNKPLDLTLRGPAGLFKSKRNHPLCWSLIKSCNDQINDCPINVLTYHRKGQGLATEVLEASSKLLKNIYANYDNIKMLPVSNDEADPITGWSTPQDFYEDVRYATKLVYIVFLHWHAKLNYREFKYLETISHDNAFISYHPFEFAQRTLLAHFRMNNSQPVHSQFIQKPVYAALGMLSKLAPVAADIEVIALSSPNDVLWLLKTSSTGNKPLYVSWLLLPRENTEKLENFTLHRQLPFKSGSVETFAFVVELLEQKKTDPAYIWRTQARSRPFPDAMERAAMRYAQTPRLQASGLLLMPEFSLNISGLQLPWILLFRVCSNLSAVLKQPEAPTITKITIGEIFISWREAANTTNCLKTYEVWFQVNQTAEWSFISENWHLPYPSFQYAPINACVNGFFKVRAIDFFNRKSNFSDAIEYIEMSV</sequence>
<organism evidence="8">
    <name type="scientific">Bactrocera dorsalis</name>
    <name type="common">Oriental fruit fly</name>
    <name type="synonym">Dacus dorsalis</name>
    <dbReference type="NCBI Taxonomy" id="27457"/>
    <lineage>
        <taxon>Eukaryota</taxon>
        <taxon>Metazoa</taxon>
        <taxon>Ecdysozoa</taxon>
        <taxon>Arthropoda</taxon>
        <taxon>Hexapoda</taxon>
        <taxon>Insecta</taxon>
        <taxon>Pterygota</taxon>
        <taxon>Neoptera</taxon>
        <taxon>Endopterygota</taxon>
        <taxon>Diptera</taxon>
        <taxon>Brachycera</taxon>
        <taxon>Muscomorpha</taxon>
        <taxon>Tephritoidea</taxon>
        <taxon>Tephritidae</taxon>
        <taxon>Bactrocera</taxon>
        <taxon>Bactrocera</taxon>
    </lineage>
</organism>
<evidence type="ECO:0000256" key="4">
    <source>
        <dbReference type="ARBA" id="ARBA00023295"/>
    </source>
</evidence>
<evidence type="ECO:0000256" key="1">
    <source>
        <dbReference type="ARBA" id="ARBA00008875"/>
    </source>
</evidence>
<evidence type="ECO:0000313" key="8">
    <source>
        <dbReference type="EMBL" id="JAC45611.1"/>
    </source>
</evidence>
<dbReference type="AlphaFoldDB" id="A0A034VQN6"/>
<evidence type="ECO:0000256" key="3">
    <source>
        <dbReference type="ARBA" id="ARBA00022801"/>
    </source>
</evidence>
<accession>A0A034VQN6</accession>
<evidence type="ECO:0000256" key="5">
    <source>
        <dbReference type="SAM" id="SignalP"/>
    </source>
</evidence>
<evidence type="ECO:0000256" key="2">
    <source>
        <dbReference type="ARBA" id="ARBA00022729"/>
    </source>
</evidence>
<evidence type="ECO:0000259" key="6">
    <source>
        <dbReference type="Pfam" id="PF01229"/>
    </source>
</evidence>
<keyword evidence="4" id="KW-0326">Glycosidase</keyword>
<dbReference type="SUPFAM" id="SSF51445">
    <property type="entry name" value="(Trans)glycosidases"/>
    <property type="match status" value="1"/>
</dbReference>
<name>A0A034VQN6_BACDO</name>
<dbReference type="GO" id="GO:0003940">
    <property type="term" value="F:L-iduronidase activity"/>
    <property type="evidence" value="ECO:0007669"/>
    <property type="project" value="TreeGrafter"/>
</dbReference>
<dbReference type="EMBL" id="GAKP01013341">
    <property type="protein sequence ID" value="JAC45611.1"/>
    <property type="molecule type" value="Transcribed_RNA"/>
</dbReference>
<feature type="chain" id="PRO_5044537750" evidence="5">
    <location>
        <begin position="20"/>
        <end position="626"/>
    </location>
</feature>
<reference evidence="8" key="1">
    <citation type="journal article" date="2014" name="BMC Genomics">
        <title>Characterizing the developmental transcriptome of the oriental fruit fly, Bactrocera dorsalis (Diptera: Tephritidae) through comparative genomic analysis with Drosophila melanogaster utilizing modENCODE datasets.</title>
        <authorList>
            <person name="Geib S.M."/>
            <person name="Calla B."/>
            <person name="Hall B."/>
            <person name="Hou S."/>
            <person name="Manoukis N.C."/>
        </authorList>
    </citation>
    <scope>NUCLEOTIDE SEQUENCE</scope>
    <source>
        <strain evidence="8">Punador</strain>
    </source>
</reference>
<keyword evidence="2 5" id="KW-0732">Signal</keyword>
<dbReference type="InterPro" id="IPR013783">
    <property type="entry name" value="Ig-like_fold"/>
</dbReference>
<proteinExistence type="inferred from homology"/>
<keyword evidence="3" id="KW-0378">Hydrolase</keyword>
<dbReference type="Gene3D" id="2.60.40.1500">
    <property type="entry name" value="Glycosyl hydrolase domain, family 39"/>
    <property type="match status" value="1"/>
</dbReference>
<dbReference type="InterPro" id="IPR049166">
    <property type="entry name" value="GH39_cat"/>
</dbReference>
<feature type="domain" description="Glycosyl hydrolases family 39 N-terminal catalytic" evidence="6">
    <location>
        <begin position="27"/>
        <end position="495"/>
    </location>
</feature>
<protein>
    <submittedName>
        <fullName evidence="8">Alpha-L-iduronidase</fullName>
    </submittedName>
</protein>
<dbReference type="PROSITE" id="PS01027">
    <property type="entry name" value="GLYCOSYL_HYDROL_F39"/>
    <property type="match status" value="1"/>
</dbReference>
<dbReference type="InterPro" id="IPR049167">
    <property type="entry name" value="GH39_C"/>
</dbReference>
<feature type="signal peptide" evidence="5">
    <location>
        <begin position="1"/>
        <end position="19"/>
    </location>
</feature>
<gene>
    <name evidence="8" type="primary">IDUA</name>
</gene>
<dbReference type="InterPro" id="IPR017853">
    <property type="entry name" value="GH"/>
</dbReference>
<dbReference type="PANTHER" id="PTHR12631:SF8">
    <property type="entry name" value="ALPHA-L-IDURONIDASE"/>
    <property type="match status" value="1"/>
</dbReference>
<dbReference type="Pfam" id="PF01229">
    <property type="entry name" value="Glyco_hydro_39"/>
    <property type="match status" value="1"/>
</dbReference>
<comment type="similarity">
    <text evidence="1">Belongs to the glycosyl hydrolase 39 family.</text>
</comment>